<comment type="similarity">
    <text evidence="2">Belongs to the sodium:neurotransmitter symporter (SNF) (TC 2.A.22) family.</text>
</comment>
<protein>
    <recommendedName>
        <fullName evidence="14">Sodium-dependent nutrient amino acid transporter 1</fullName>
    </recommendedName>
</protein>
<keyword evidence="6" id="KW-0029">Amino-acid transport</keyword>
<keyword evidence="12" id="KW-0739">Sodium transport</keyword>
<dbReference type="Pfam" id="PF00209">
    <property type="entry name" value="SNF"/>
    <property type="match status" value="2"/>
</dbReference>
<sequence>MFIISRKRLTSINNLDECPIIVVVNFCLCKQRKNATLPNLDASDFPIMLEALSKALLTAVEVDDKLQNRKSRKLSKLQGKEFNPEAHSAQEASTATDSELAPNDNARINNEARKSFRRSTLSEEDDDDDLQGVGICMIIIVILTCININTVIAWCIFYLFQTLFHHPLPWISCDNGFGRRRNGQIDPEMYKGTGDDVNFLIKIFEISTNYLSNIKNWHTENCSEYYADSGTDNTLLDTERLPGSEFLRGRVQRMWQSGFADTVVTPTEMPFDHFNGTNGLIQYGLDEPIGVGNINTDTTIALCVGFIIIAICVGKGIKLNGKIIFFAVLSPYVVLALLLFRATGLSGASSGLSYMFRPKLEELANFQAWRKAAEQVFLSTGGGIGVHLTLASHNKSNHRILRDATFVVVVNSLTSLLASAVIFMFLGHIENAVGRSIDLLIISGPELVFEVMADVLGELAQANFYAFCFYFMLLILGLATSACSLICARIAIIEVLPITIKYKVGSRLMLMCFMALICFILSACNLTRGGLQVFAFFETFVGSFSLLICAMSFLIGIAWIFGLRELVAAAEQMGIPKPGIFFQICWKYVGIILLFVIFCGSVASPESYEVKFDNDKTLKLTTAVTVIGFVLALAPLSAVLLGALHTFSRSPGRTFCVKLLLCISPTKEHHAIMETGIGKRSKLSHYFYLYAHEPYKCCKSNPTTNKVTPKPPPPPPPSDEPRKISPPPISDIDQKPPTDHLPAVSSFDDLFSDLPKHVPEHERPSNYSEKSATANVLKKVPIPGNLSKFA</sequence>
<feature type="transmembrane region" description="Helical" evidence="16">
    <location>
        <begin position="464"/>
        <end position="487"/>
    </location>
</feature>
<feature type="transmembrane region" description="Helical" evidence="16">
    <location>
        <begin position="323"/>
        <end position="340"/>
    </location>
</feature>
<keyword evidence="7 16" id="KW-1133">Transmembrane helix</keyword>
<dbReference type="InterPro" id="IPR037272">
    <property type="entry name" value="SNS_sf"/>
</dbReference>
<keyword evidence="8" id="KW-0915">Sodium</keyword>
<evidence type="ECO:0000256" key="2">
    <source>
        <dbReference type="ARBA" id="ARBA00006459"/>
    </source>
</evidence>
<evidence type="ECO:0000256" key="7">
    <source>
        <dbReference type="ARBA" id="ARBA00022989"/>
    </source>
</evidence>
<feature type="compositionally biased region" description="Pro residues" evidence="15">
    <location>
        <begin position="709"/>
        <end position="729"/>
    </location>
</feature>
<evidence type="ECO:0000256" key="3">
    <source>
        <dbReference type="ARBA" id="ARBA00022448"/>
    </source>
</evidence>
<evidence type="ECO:0000256" key="9">
    <source>
        <dbReference type="ARBA" id="ARBA00023065"/>
    </source>
</evidence>
<evidence type="ECO:0000256" key="10">
    <source>
        <dbReference type="ARBA" id="ARBA00023136"/>
    </source>
</evidence>
<evidence type="ECO:0000313" key="17">
    <source>
        <dbReference type="EMBL" id="CAL8122883.1"/>
    </source>
</evidence>
<keyword evidence="5" id="KW-0769">Symport</keyword>
<dbReference type="PANTHER" id="PTHR11616">
    <property type="entry name" value="SODIUM/CHLORIDE DEPENDENT TRANSPORTER"/>
    <property type="match status" value="1"/>
</dbReference>
<feature type="transmembrane region" description="Helical" evidence="16">
    <location>
        <begin position="540"/>
        <end position="563"/>
    </location>
</feature>
<feature type="transmembrane region" description="Helical" evidence="16">
    <location>
        <begin position="584"/>
        <end position="603"/>
    </location>
</feature>
<keyword evidence="18" id="KW-1185">Reference proteome</keyword>
<name>A0ABP1R9B9_9HEXA</name>
<evidence type="ECO:0000256" key="4">
    <source>
        <dbReference type="ARBA" id="ARBA00022692"/>
    </source>
</evidence>
<keyword evidence="11" id="KW-0325">Glycoprotein</keyword>
<feature type="region of interest" description="Disordered" evidence="15">
    <location>
        <begin position="701"/>
        <end position="790"/>
    </location>
</feature>
<evidence type="ECO:0000256" key="1">
    <source>
        <dbReference type="ARBA" id="ARBA00004141"/>
    </source>
</evidence>
<evidence type="ECO:0000313" key="18">
    <source>
        <dbReference type="Proteomes" id="UP001642540"/>
    </source>
</evidence>
<evidence type="ECO:0000256" key="11">
    <source>
        <dbReference type="ARBA" id="ARBA00023180"/>
    </source>
</evidence>
<feature type="region of interest" description="Disordered" evidence="15">
    <location>
        <begin position="80"/>
        <end position="104"/>
    </location>
</feature>
<dbReference type="InterPro" id="IPR000175">
    <property type="entry name" value="Na/ntran_symport"/>
</dbReference>
<evidence type="ECO:0000256" key="5">
    <source>
        <dbReference type="ARBA" id="ARBA00022847"/>
    </source>
</evidence>
<feature type="transmembrane region" description="Helical" evidence="16">
    <location>
        <begin position="299"/>
        <end position="317"/>
    </location>
</feature>
<keyword evidence="10 16" id="KW-0472">Membrane</keyword>
<evidence type="ECO:0000256" key="13">
    <source>
        <dbReference type="ARBA" id="ARBA00037785"/>
    </source>
</evidence>
<evidence type="ECO:0000256" key="16">
    <source>
        <dbReference type="SAM" id="Phobius"/>
    </source>
</evidence>
<gene>
    <name evidence="17" type="ORF">ODALV1_LOCUS19995</name>
</gene>
<organism evidence="17 18">
    <name type="scientific">Orchesella dallaii</name>
    <dbReference type="NCBI Taxonomy" id="48710"/>
    <lineage>
        <taxon>Eukaryota</taxon>
        <taxon>Metazoa</taxon>
        <taxon>Ecdysozoa</taxon>
        <taxon>Arthropoda</taxon>
        <taxon>Hexapoda</taxon>
        <taxon>Collembola</taxon>
        <taxon>Entomobryomorpha</taxon>
        <taxon>Entomobryoidea</taxon>
        <taxon>Orchesellidae</taxon>
        <taxon>Orchesellinae</taxon>
        <taxon>Orchesella</taxon>
    </lineage>
</organism>
<feature type="transmembrane region" description="Helical" evidence="16">
    <location>
        <begin position="508"/>
        <end position="528"/>
    </location>
</feature>
<dbReference type="SUPFAM" id="SSF161070">
    <property type="entry name" value="SNF-like"/>
    <property type="match status" value="1"/>
</dbReference>
<comment type="caution">
    <text evidence="17">The sequence shown here is derived from an EMBL/GenBank/DDBJ whole genome shotgun (WGS) entry which is preliminary data.</text>
</comment>
<keyword evidence="4 16" id="KW-0812">Transmembrane</keyword>
<feature type="transmembrane region" description="Helical" evidence="16">
    <location>
        <begin position="132"/>
        <end position="160"/>
    </location>
</feature>
<feature type="transmembrane region" description="Helical" evidence="16">
    <location>
        <begin position="404"/>
        <end position="426"/>
    </location>
</feature>
<keyword evidence="3" id="KW-0813">Transport</keyword>
<feature type="transmembrane region" description="Helical" evidence="16">
    <location>
        <begin position="623"/>
        <end position="644"/>
    </location>
</feature>
<dbReference type="Proteomes" id="UP001642540">
    <property type="component" value="Unassembled WGS sequence"/>
</dbReference>
<dbReference type="EMBL" id="CAXLJM020000068">
    <property type="protein sequence ID" value="CAL8122883.1"/>
    <property type="molecule type" value="Genomic_DNA"/>
</dbReference>
<proteinExistence type="inferred from homology"/>
<comment type="subcellular location">
    <subcellularLocation>
        <location evidence="1">Membrane</location>
        <topology evidence="1">Multi-pass membrane protein</topology>
    </subcellularLocation>
</comment>
<feature type="compositionally biased region" description="Basic and acidic residues" evidence="15">
    <location>
        <begin position="754"/>
        <end position="764"/>
    </location>
</feature>
<evidence type="ECO:0000256" key="12">
    <source>
        <dbReference type="ARBA" id="ARBA00023201"/>
    </source>
</evidence>
<evidence type="ECO:0000256" key="8">
    <source>
        <dbReference type="ARBA" id="ARBA00023053"/>
    </source>
</evidence>
<evidence type="ECO:0000256" key="6">
    <source>
        <dbReference type="ARBA" id="ARBA00022970"/>
    </source>
</evidence>
<feature type="compositionally biased region" description="Polar residues" evidence="15">
    <location>
        <begin position="765"/>
        <end position="774"/>
    </location>
</feature>
<evidence type="ECO:0000256" key="15">
    <source>
        <dbReference type="SAM" id="MobiDB-lite"/>
    </source>
</evidence>
<dbReference type="PANTHER" id="PTHR11616:SF321">
    <property type="entry name" value="SODIUM-DEPENDENT NUTRIENT AMINO ACID TRANSPORTER 1-RELATED"/>
    <property type="match status" value="1"/>
</dbReference>
<accession>A0ABP1R9B9</accession>
<dbReference type="PRINTS" id="PR00176">
    <property type="entry name" value="NANEUSMPORT"/>
</dbReference>
<evidence type="ECO:0000256" key="14">
    <source>
        <dbReference type="ARBA" id="ARBA00040215"/>
    </source>
</evidence>
<comment type="function">
    <text evidence="13">Unusual broad substrate spectrum amino acid:sodium cotransporter that promotes absorption of the D isomers of essential amino acids. Neutral amino acids are the preferred substrates, especially methionine and phenylalanine.</text>
</comment>
<reference evidence="17 18" key="1">
    <citation type="submission" date="2024-08" db="EMBL/GenBank/DDBJ databases">
        <authorList>
            <person name="Cucini C."/>
            <person name="Frati F."/>
        </authorList>
    </citation>
    <scope>NUCLEOTIDE SEQUENCE [LARGE SCALE GENOMIC DNA]</scope>
</reference>
<dbReference type="PROSITE" id="PS50267">
    <property type="entry name" value="NA_NEUROTRAN_SYMP_3"/>
    <property type="match status" value="1"/>
</dbReference>
<keyword evidence="9" id="KW-0406">Ion transport</keyword>